<dbReference type="Proteomes" id="UP001205311">
    <property type="component" value="Unassembled WGS sequence"/>
</dbReference>
<sequence>MDTELLSRSLRDAASTVDVRSGFPERVLLGARRRRARRRALVVGATAVLTMVVGVGSAALWRHPSPAAVATDLRLDQPTRGDLAGDQEFLATAVRAWEEGLPRSWNRARGVFDDRRGKPHVYWAGTTPAGRAAVVLQRAFLHPHGDLPPADTDREVTLTGLVGVDPADGAVKLLGDGFPSHGDTLTGFQFGPNDRTVLVPDPGTPLSVSANPRFEGDSSVRDWHPMRALDGVQVAELPGESRADTIAVESSPAGGGRDHRTRVPLVRARQYLGLAPSGVRLDPGLGWRTGVTWVGGDPRPRPEDLLNHFQEALWRARAYDPYAREHGVPRWLVATRVDGRPVLVGELVSDSQPAQVYVVSGEGAAERTTRVGPADPAAELPVQVPLPDGQGWIVARPGARISYFTEERRWVLLGRDAALVPDGRPRVDVEIVPPDGGSRIIPLQR</sequence>
<evidence type="ECO:0000313" key="2">
    <source>
        <dbReference type="EMBL" id="MCP2260303.1"/>
    </source>
</evidence>
<evidence type="ECO:0000313" key="3">
    <source>
        <dbReference type="Proteomes" id="UP001205311"/>
    </source>
</evidence>
<name>A0ABT1HXR0_STRSD</name>
<dbReference type="EMBL" id="JAMTCP010000025">
    <property type="protein sequence ID" value="MCP2260303.1"/>
    <property type="molecule type" value="Genomic_DNA"/>
</dbReference>
<organism evidence="2 3">
    <name type="scientific">Streptoalloteichus tenebrarius (strain ATCC 17920 / DSM 40477 / JCM 4838 / CBS 697.72 / NBRC 16177 / NCIMB 11028 / NRRL B-12390 / A12253. 1 / ISP 5477)</name>
    <name type="common">Streptomyces tenebrarius</name>
    <dbReference type="NCBI Taxonomy" id="1933"/>
    <lineage>
        <taxon>Bacteria</taxon>
        <taxon>Bacillati</taxon>
        <taxon>Actinomycetota</taxon>
        <taxon>Actinomycetes</taxon>
        <taxon>Pseudonocardiales</taxon>
        <taxon>Pseudonocardiaceae</taxon>
        <taxon>Streptoalloteichus</taxon>
    </lineage>
</organism>
<reference evidence="2 3" key="1">
    <citation type="submission" date="2022-06" db="EMBL/GenBank/DDBJ databases">
        <title>Genomic Encyclopedia of Archaeal and Bacterial Type Strains, Phase II (KMG-II): from individual species to whole genera.</title>
        <authorList>
            <person name="Goeker M."/>
        </authorList>
    </citation>
    <scope>NUCLEOTIDE SEQUENCE [LARGE SCALE GENOMIC DNA]</scope>
    <source>
        <strain evidence="2 3">DSM 40477</strain>
    </source>
</reference>
<proteinExistence type="predicted"/>
<protein>
    <submittedName>
        <fullName evidence="2">Uncharacterized protein</fullName>
    </submittedName>
</protein>
<dbReference type="RefSeq" id="WP_253671157.1">
    <property type="nucleotide sequence ID" value="NZ_JAMTCP010000025.1"/>
</dbReference>
<feature type="transmembrane region" description="Helical" evidence="1">
    <location>
        <begin position="40"/>
        <end position="61"/>
    </location>
</feature>
<evidence type="ECO:0000256" key="1">
    <source>
        <dbReference type="SAM" id="Phobius"/>
    </source>
</evidence>
<keyword evidence="1" id="KW-0472">Membrane</keyword>
<keyword evidence="3" id="KW-1185">Reference proteome</keyword>
<comment type="caution">
    <text evidence="2">The sequence shown here is derived from an EMBL/GenBank/DDBJ whole genome shotgun (WGS) entry which is preliminary data.</text>
</comment>
<gene>
    <name evidence="2" type="ORF">LX15_004016</name>
</gene>
<keyword evidence="1" id="KW-0812">Transmembrane</keyword>
<keyword evidence="1" id="KW-1133">Transmembrane helix</keyword>
<accession>A0ABT1HXR0</accession>